<dbReference type="InterPro" id="IPR002913">
    <property type="entry name" value="START_lipid-bd_dom"/>
</dbReference>
<dbReference type="GeneID" id="9831207"/>
<dbReference type="GO" id="GO:0008289">
    <property type="term" value="F:lipid binding"/>
    <property type="evidence" value="ECO:0007669"/>
    <property type="project" value="InterPro"/>
</dbReference>
<proteinExistence type="predicted"/>
<evidence type="ECO:0000259" key="2">
    <source>
        <dbReference type="PROSITE" id="PS50848"/>
    </source>
</evidence>
<gene>
    <name evidence="3" type="ORF">OT_ostta16g00850</name>
</gene>
<dbReference type="CDD" id="cd00177">
    <property type="entry name" value="START"/>
    <property type="match status" value="1"/>
</dbReference>
<dbReference type="KEGG" id="ota:OT_ostta16g00850"/>
<dbReference type="InterPro" id="IPR023393">
    <property type="entry name" value="START-like_dom_sf"/>
</dbReference>
<evidence type="ECO:0000256" key="1">
    <source>
        <dbReference type="SAM" id="MobiDB-lite"/>
    </source>
</evidence>
<dbReference type="RefSeq" id="XP_003083533.2">
    <property type="nucleotide sequence ID" value="XM_003083485.2"/>
</dbReference>
<dbReference type="PANTHER" id="PTHR19308:SF14">
    <property type="entry name" value="START DOMAIN-CONTAINING PROTEIN"/>
    <property type="match status" value="1"/>
</dbReference>
<dbReference type="OrthoDB" id="5403181at2759"/>
<dbReference type="Proteomes" id="UP000009170">
    <property type="component" value="Unassembled WGS sequence"/>
</dbReference>
<dbReference type="AlphaFoldDB" id="A0A096P8G9"/>
<protein>
    <submittedName>
        <fullName evidence="3">START-like domain</fullName>
    </submittedName>
</protein>
<reference evidence="3 4" key="2">
    <citation type="journal article" date="2014" name="BMC Genomics">
        <title>An improved genome of the model marine alga Ostreococcus tauri unfolds by assessing Illumina de novo assemblies.</title>
        <authorList>
            <person name="Blanc-Mathieu R."/>
            <person name="Verhelst B."/>
            <person name="Derelle E."/>
            <person name="Rombauts S."/>
            <person name="Bouget F.Y."/>
            <person name="Carre I."/>
            <person name="Chateau A."/>
            <person name="Eyre-Walker A."/>
            <person name="Grimsley N."/>
            <person name="Moreau H."/>
            <person name="Piegu B."/>
            <person name="Rivals E."/>
            <person name="Schackwitz W."/>
            <person name="Van de Peer Y."/>
            <person name="Piganeau G."/>
        </authorList>
    </citation>
    <scope>NUCLEOTIDE SEQUENCE [LARGE SCALE GENOMIC DNA]</scope>
    <source>
        <strain evidence="4">OTTH 0595 / CCAP 157/2 / RCC745</strain>
    </source>
</reference>
<dbReference type="Pfam" id="PF01852">
    <property type="entry name" value="START"/>
    <property type="match status" value="1"/>
</dbReference>
<feature type="region of interest" description="Disordered" evidence="1">
    <location>
        <begin position="186"/>
        <end position="208"/>
    </location>
</feature>
<sequence>MAHARDDDAADALDALADAARTIARDVKSADALVAYGDAHGSALTTSDGNLLGKLFDAFAASDGDGWRETRGRGGARVFLRASADASTSRAHQVLGTCETRATADEVFAFFSDASAFDARFRALDEMFKGGDVLSYRLYDDMLRSEGGGGGEGMEGRARATRARRFPGFGRGDGPPKFGELFDRLERSGRGGRESADGGDRTVRMSSRKPAMETLETVPRTRAEAPDANNPLGCRPGHAILRGAFRLPSIIRDRDFVWEQLTMKLPNGAVVVAAQSVENGVINAVAPPLEGHVRGKIIVSGYYAAPNPATGGSTLYYVVQADPKGHLPMWVVNAVAPNQAENVARLRNVLDAPKK</sequence>
<evidence type="ECO:0000313" key="4">
    <source>
        <dbReference type="Proteomes" id="UP000009170"/>
    </source>
</evidence>
<comment type="caution">
    <text evidence="3">The sequence shown here is derived from an EMBL/GenBank/DDBJ whole genome shotgun (WGS) entry which is preliminary data.</text>
</comment>
<feature type="domain" description="START" evidence="2">
    <location>
        <begin position="247"/>
        <end position="334"/>
    </location>
</feature>
<reference evidence="4" key="1">
    <citation type="journal article" date="2006" name="Proc. Natl. Acad. Sci. U.S.A.">
        <title>Genome analysis of the smallest free-living eukaryote Ostreococcus tauri unveils many unique features.</title>
        <authorList>
            <person name="Derelle E."/>
            <person name="Ferraz C."/>
            <person name="Rombauts S."/>
            <person name="Rouze P."/>
            <person name="Worden A.Z."/>
            <person name="Robbens S."/>
            <person name="Partensky F."/>
            <person name="Degroeve S."/>
            <person name="Echeynie S."/>
            <person name="Cooke R."/>
            <person name="Saeys Y."/>
            <person name="Wuyts J."/>
            <person name="Jabbari K."/>
            <person name="Bowler C."/>
            <person name="Panaud O."/>
            <person name="Piegu B."/>
            <person name="Ball S.G."/>
            <person name="Ral J.-P."/>
            <person name="Bouget F.-Y."/>
            <person name="Piganeau G."/>
            <person name="De Baets B."/>
            <person name="Picard A."/>
            <person name="Delseny M."/>
            <person name="Demaille J."/>
            <person name="Van de Peer Y."/>
            <person name="Moreau H."/>
        </authorList>
    </citation>
    <scope>NUCLEOTIDE SEQUENCE [LARGE SCALE GENOMIC DNA]</scope>
    <source>
        <strain evidence="4">OTTH 0595 / CCAP 157/2 / RCC745</strain>
    </source>
</reference>
<evidence type="ECO:0000313" key="3">
    <source>
        <dbReference type="EMBL" id="CEG00308.1"/>
    </source>
</evidence>
<dbReference type="Gene3D" id="3.30.530.20">
    <property type="match status" value="1"/>
</dbReference>
<dbReference type="EMBL" id="CAID01000016">
    <property type="protein sequence ID" value="CEG00308.1"/>
    <property type="molecule type" value="Genomic_DNA"/>
</dbReference>
<accession>A0A096P8G9</accession>
<dbReference type="SUPFAM" id="SSF55961">
    <property type="entry name" value="Bet v1-like"/>
    <property type="match status" value="1"/>
</dbReference>
<dbReference type="PROSITE" id="PS50848">
    <property type="entry name" value="START"/>
    <property type="match status" value="1"/>
</dbReference>
<dbReference type="GO" id="GO:0005737">
    <property type="term" value="C:cytoplasm"/>
    <property type="evidence" value="ECO:0007669"/>
    <property type="project" value="UniProtKB-ARBA"/>
</dbReference>
<organism evidence="3 4">
    <name type="scientific">Ostreococcus tauri</name>
    <name type="common">Marine green alga</name>
    <dbReference type="NCBI Taxonomy" id="70448"/>
    <lineage>
        <taxon>Eukaryota</taxon>
        <taxon>Viridiplantae</taxon>
        <taxon>Chlorophyta</taxon>
        <taxon>Mamiellophyceae</taxon>
        <taxon>Mamiellales</taxon>
        <taxon>Bathycoccaceae</taxon>
        <taxon>Ostreococcus</taxon>
    </lineage>
</organism>
<keyword evidence="4" id="KW-1185">Reference proteome</keyword>
<name>A0A096P8G9_OSTTA</name>
<feature type="compositionally biased region" description="Basic and acidic residues" evidence="1">
    <location>
        <begin position="186"/>
        <end position="203"/>
    </location>
</feature>
<dbReference type="InParanoid" id="A0A096P8G9"/>
<dbReference type="PANTHER" id="PTHR19308">
    <property type="entry name" value="PHOSPHATIDYLCHOLINE TRANSFER PROTEIN"/>
    <property type="match status" value="1"/>
</dbReference>
<dbReference type="InterPro" id="IPR051213">
    <property type="entry name" value="START_lipid_transfer"/>
</dbReference>